<dbReference type="PROSITE" id="PS50943">
    <property type="entry name" value="HTH_CROC1"/>
    <property type="match status" value="1"/>
</dbReference>
<dbReference type="InterPro" id="IPR014710">
    <property type="entry name" value="RmlC-like_jellyroll"/>
</dbReference>
<dbReference type="CDD" id="cd02209">
    <property type="entry name" value="cupin_XRE_C"/>
    <property type="match status" value="1"/>
</dbReference>
<dbReference type="AlphaFoldDB" id="A0A662DME0"/>
<dbReference type="InterPro" id="IPR011051">
    <property type="entry name" value="RmlC_Cupin_sf"/>
</dbReference>
<dbReference type="SMART" id="SM00530">
    <property type="entry name" value="HTH_XRE"/>
    <property type="match status" value="1"/>
</dbReference>
<dbReference type="CDD" id="cd00093">
    <property type="entry name" value="HTH_XRE"/>
    <property type="match status" value="1"/>
</dbReference>
<dbReference type="GO" id="GO:0003677">
    <property type="term" value="F:DNA binding"/>
    <property type="evidence" value="ECO:0007669"/>
    <property type="project" value="UniProtKB-KW"/>
</dbReference>
<dbReference type="PANTHER" id="PTHR46797">
    <property type="entry name" value="HTH-TYPE TRANSCRIPTIONAL REGULATOR"/>
    <property type="match status" value="1"/>
</dbReference>
<dbReference type="InterPro" id="IPR013096">
    <property type="entry name" value="Cupin_2"/>
</dbReference>
<dbReference type="Pfam" id="PF01381">
    <property type="entry name" value="HTH_3"/>
    <property type="match status" value="1"/>
</dbReference>
<dbReference type="Pfam" id="PF07883">
    <property type="entry name" value="Cupin_2"/>
    <property type="match status" value="1"/>
</dbReference>
<dbReference type="Gene3D" id="1.10.260.40">
    <property type="entry name" value="lambda repressor-like DNA-binding domains"/>
    <property type="match status" value="1"/>
</dbReference>
<dbReference type="Proteomes" id="UP000267654">
    <property type="component" value="Unassembled WGS sequence"/>
</dbReference>
<dbReference type="GO" id="GO:0003700">
    <property type="term" value="F:DNA-binding transcription factor activity"/>
    <property type="evidence" value="ECO:0007669"/>
    <property type="project" value="TreeGrafter"/>
</dbReference>
<keyword evidence="1" id="KW-0238">DNA-binding</keyword>
<dbReference type="InterPro" id="IPR050807">
    <property type="entry name" value="TransReg_Diox_bact_type"/>
</dbReference>
<dbReference type="PANTHER" id="PTHR46797:SF1">
    <property type="entry name" value="METHYLPHOSPHONATE SYNTHASE"/>
    <property type="match status" value="1"/>
</dbReference>
<protein>
    <submittedName>
        <fullName evidence="3">XRE family transcriptional regulator</fullName>
    </submittedName>
</protein>
<dbReference type="GO" id="GO:0005829">
    <property type="term" value="C:cytosol"/>
    <property type="evidence" value="ECO:0007669"/>
    <property type="project" value="TreeGrafter"/>
</dbReference>
<name>A0A662DME0_UNCAE</name>
<gene>
    <name evidence="3" type="ORF">DRI96_00105</name>
</gene>
<dbReference type="EMBL" id="QMQB01000002">
    <property type="protein sequence ID" value="RLE15299.1"/>
    <property type="molecule type" value="Genomic_DNA"/>
</dbReference>
<feature type="domain" description="HTH cro/C1-type" evidence="2">
    <location>
        <begin position="7"/>
        <end position="61"/>
    </location>
</feature>
<proteinExistence type="predicted"/>
<dbReference type="SUPFAM" id="SSF51182">
    <property type="entry name" value="RmlC-like cupins"/>
    <property type="match status" value="1"/>
</dbReference>
<reference evidence="3 4" key="1">
    <citation type="submission" date="2018-06" db="EMBL/GenBank/DDBJ databases">
        <title>Extensive metabolic versatility and redundancy in microbially diverse, dynamic hydrothermal sediments.</title>
        <authorList>
            <person name="Dombrowski N."/>
            <person name="Teske A."/>
            <person name="Baker B.J."/>
        </authorList>
    </citation>
    <scope>NUCLEOTIDE SEQUENCE [LARGE SCALE GENOMIC DNA]</scope>
    <source>
        <strain evidence="3">B19_G9</strain>
    </source>
</reference>
<dbReference type="SUPFAM" id="SSF47413">
    <property type="entry name" value="lambda repressor-like DNA-binding domains"/>
    <property type="match status" value="1"/>
</dbReference>
<dbReference type="Gene3D" id="2.60.120.10">
    <property type="entry name" value="Jelly Rolls"/>
    <property type="match status" value="1"/>
</dbReference>
<organism evidence="3 4">
    <name type="scientific">Aerophobetes bacterium</name>
    <dbReference type="NCBI Taxonomy" id="2030807"/>
    <lineage>
        <taxon>Bacteria</taxon>
        <taxon>Candidatus Aerophobota</taxon>
    </lineage>
</organism>
<dbReference type="InterPro" id="IPR010982">
    <property type="entry name" value="Lambda_DNA-bd_dom_sf"/>
</dbReference>
<evidence type="ECO:0000313" key="3">
    <source>
        <dbReference type="EMBL" id="RLE15299.1"/>
    </source>
</evidence>
<accession>A0A662DME0</accession>
<evidence type="ECO:0000313" key="4">
    <source>
        <dbReference type="Proteomes" id="UP000267654"/>
    </source>
</evidence>
<dbReference type="InterPro" id="IPR001387">
    <property type="entry name" value="Cro/C1-type_HTH"/>
</dbReference>
<sequence length="187" mass="20991">MKIGRIIRNLRLAKNIKLQQLAEMTGISIGGLSQIERDLSNPSLAALVRIAKALEVPIASLFLDSEKKLENKAVIIRDKERRKIIVPELETVYEPLSPIKDAKVEFTLARMEEGKKQKVLVTHEGEEHVFVVKGTLEVRIEDETYILKEGDSIYFNPSFPHAFRNAGKGEMIAVIAASPPSLYENIL</sequence>
<evidence type="ECO:0000259" key="2">
    <source>
        <dbReference type="PROSITE" id="PS50943"/>
    </source>
</evidence>
<comment type="caution">
    <text evidence="3">The sequence shown here is derived from an EMBL/GenBank/DDBJ whole genome shotgun (WGS) entry which is preliminary data.</text>
</comment>
<evidence type="ECO:0000256" key="1">
    <source>
        <dbReference type="ARBA" id="ARBA00023125"/>
    </source>
</evidence>